<protein>
    <recommendedName>
        <fullName evidence="6">Dihydroorotase</fullName>
        <shortName evidence="6">DHOase</shortName>
        <ecNumber evidence="6">3.5.2.3</ecNumber>
    </recommendedName>
</protein>
<evidence type="ECO:0000256" key="2">
    <source>
        <dbReference type="ARBA" id="ARBA00010286"/>
    </source>
</evidence>
<dbReference type="InterPro" id="IPR004722">
    <property type="entry name" value="DHOase"/>
</dbReference>
<dbReference type="Gene3D" id="2.30.40.10">
    <property type="entry name" value="Urease, subunit C, domain 1"/>
    <property type="match status" value="1"/>
</dbReference>
<dbReference type="InterPro" id="IPR032466">
    <property type="entry name" value="Metal_Hydrolase"/>
</dbReference>
<proteinExistence type="inferred from homology"/>
<feature type="binding site" evidence="6">
    <location>
        <position position="281"/>
    </location>
    <ligand>
        <name>substrate</name>
    </ligand>
</feature>
<evidence type="ECO:0000256" key="1">
    <source>
        <dbReference type="ARBA" id="ARBA00002368"/>
    </source>
</evidence>
<evidence type="ECO:0000256" key="6">
    <source>
        <dbReference type="HAMAP-Rule" id="MF_00220"/>
    </source>
</evidence>
<feature type="active site" evidence="6">
    <location>
        <position position="308"/>
    </location>
</feature>
<dbReference type="GO" id="GO:0004038">
    <property type="term" value="F:allantoinase activity"/>
    <property type="evidence" value="ECO:0007669"/>
    <property type="project" value="TreeGrafter"/>
</dbReference>
<evidence type="ECO:0000256" key="3">
    <source>
        <dbReference type="ARBA" id="ARBA00022723"/>
    </source>
</evidence>
<dbReference type="PANTHER" id="PTHR43668:SF2">
    <property type="entry name" value="ALLANTOINASE"/>
    <property type="match status" value="1"/>
</dbReference>
<feature type="binding site" evidence="6">
    <location>
        <position position="155"/>
    </location>
    <ligand>
        <name>Zn(2+)</name>
        <dbReference type="ChEBI" id="CHEBI:29105"/>
        <label>1</label>
    </ligand>
</feature>
<organism evidence="8 9">
    <name type="scientific">Effusibacillus dendaii</name>
    <dbReference type="NCBI Taxonomy" id="2743772"/>
    <lineage>
        <taxon>Bacteria</taxon>
        <taxon>Bacillati</taxon>
        <taxon>Bacillota</taxon>
        <taxon>Bacilli</taxon>
        <taxon>Bacillales</taxon>
        <taxon>Alicyclobacillaceae</taxon>
        <taxon>Effusibacillus</taxon>
    </lineage>
</organism>
<feature type="binding site" evidence="6">
    <location>
        <begin position="326"/>
        <end position="327"/>
    </location>
    <ligand>
        <name>substrate</name>
    </ligand>
</feature>
<feature type="binding site" evidence="6">
    <location>
        <position position="97"/>
    </location>
    <ligand>
        <name>substrate</name>
    </ligand>
</feature>
<keyword evidence="4 6" id="KW-0378">Hydrolase</keyword>
<dbReference type="GO" id="GO:0044205">
    <property type="term" value="P:'de novo' UMP biosynthetic process"/>
    <property type="evidence" value="ECO:0007669"/>
    <property type="project" value="UniProtKB-UniRule"/>
</dbReference>
<dbReference type="PROSITE" id="PS00482">
    <property type="entry name" value="DIHYDROOROTASE_1"/>
    <property type="match status" value="1"/>
</dbReference>
<dbReference type="GO" id="GO:0004151">
    <property type="term" value="F:dihydroorotase activity"/>
    <property type="evidence" value="ECO:0007669"/>
    <property type="project" value="UniProtKB-UniRule"/>
</dbReference>
<dbReference type="RefSeq" id="WP_200760084.1">
    <property type="nucleotide sequence ID" value="NZ_AP023366.1"/>
</dbReference>
<name>A0A7I8DDS5_9BACL</name>
<keyword evidence="9" id="KW-1185">Reference proteome</keyword>
<dbReference type="UniPathway" id="UPA00070">
    <property type="reaction ID" value="UER00117"/>
</dbReference>
<dbReference type="GO" id="GO:0008270">
    <property type="term" value="F:zinc ion binding"/>
    <property type="evidence" value="ECO:0007669"/>
    <property type="project" value="UniProtKB-UniRule"/>
</dbReference>
<dbReference type="EMBL" id="AP023366">
    <property type="protein sequence ID" value="BCJ86041.1"/>
    <property type="molecule type" value="Genomic_DNA"/>
</dbReference>
<dbReference type="SUPFAM" id="SSF51556">
    <property type="entry name" value="Metallo-dependent hydrolases"/>
    <property type="match status" value="1"/>
</dbReference>
<dbReference type="EC" id="3.5.2.3" evidence="6"/>
<feature type="binding site" evidence="6">
    <location>
        <position position="235"/>
    </location>
    <ligand>
        <name>Zn(2+)</name>
        <dbReference type="ChEBI" id="CHEBI:29105"/>
        <label>2</label>
    </ligand>
</feature>
<comment type="function">
    <text evidence="1 6">Catalyzes the reversible cyclization of carbamoyl aspartate to dihydroorotate.</text>
</comment>
<dbReference type="GO" id="GO:0005737">
    <property type="term" value="C:cytoplasm"/>
    <property type="evidence" value="ECO:0007669"/>
    <property type="project" value="TreeGrafter"/>
</dbReference>
<feature type="binding site" evidence="6">
    <location>
        <position position="308"/>
    </location>
    <ligand>
        <name>Zn(2+)</name>
        <dbReference type="ChEBI" id="CHEBI:29105"/>
        <label>1</label>
    </ligand>
</feature>
<keyword evidence="5 6" id="KW-0665">Pyrimidine biosynthesis</keyword>
<feature type="binding site" evidence="6">
    <location>
        <position position="155"/>
    </location>
    <ligand>
        <name>Zn(2+)</name>
        <dbReference type="ChEBI" id="CHEBI:29105"/>
        <label>2</label>
    </ligand>
</feature>
<dbReference type="InterPro" id="IPR024403">
    <property type="entry name" value="DHOase_cat"/>
</dbReference>
<evidence type="ECO:0000256" key="5">
    <source>
        <dbReference type="ARBA" id="ARBA00022975"/>
    </source>
</evidence>
<evidence type="ECO:0000259" key="7">
    <source>
        <dbReference type="Pfam" id="PF12890"/>
    </source>
</evidence>
<dbReference type="PANTHER" id="PTHR43668">
    <property type="entry name" value="ALLANTOINASE"/>
    <property type="match status" value="1"/>
</dbReference>
<accession>A0A7I8DDS5</accession>
<dbReference type="SUPFAM" id="SSF51338">
    <property type="entry name" value="Composite domain of metallo-dependent hydrolases"/>
    <property type="match status" value="1"/>
</dbReference>
<reference evidence="8 9" key="1">
    <citation type="submission" date="2020-08" db="EMBL/GenBank/DDBJ databases">
        <title>Complete Genome Sequence of Effusibacillus dendaii Strain skT53, Isolated from Farmland soil.</title>
        <authorList>
            <person name="Konishi T."/>
            <person name="Kawasaki H."/>
        </authorList>
    </citation>
    <scope>NUCLEOTIDE SEQUENCE [LARGE SCALE GENOMIC DNA]</scope>
    <source>
        <strain evidence="9">skT53</strain>
    </source>
</reference>
<dbReference type="InterPro" id="IPR011059">
    <property type="entry name" value="Metal-dep_hydrolase_composite"/>
</dbReference>
<dbReference type="CDD" id="cd01317">
    <property type="entry name" value="DHOase_IIa"/>
    <property type="match status" value="1"/>
</dbReference>
<dbReference type="AlphaFoldDB" id="A0A7I8DDS5"/>
<dbReference type="InterPro" id="IPR050138">
    <property type="entry name" value="DHOase/Allantoinase_Hydrolase"/>
</dbReference>
<dbReference type="Gene3D" id="3.20.20.140">
    <property type="entry name" value="Metal-dependent hydrolases"/>
    <property type="match status" value="1"/>
</dbReference>
<feature type="binding site" evidence="6">
    <location>
        <begin position="65"/>
        <end position="67"/>
    </location>
    <ligand>
        <name>substrate</name>
    </ligand>
</feature>
<feature type="binding site" evidence="6">
    <location>
        <position position="182"/>
    </location>
    <ligand>
        <name>Zn(2+)</name>
        <dbReference type="ChEBI" id="CHEBI:29105"/>
        <label>2</label>
    </ligand>
</feature>
<dbReference type="NCBIfam" id="TIGR00857">
    <property type="entry name" value="pyrC_multi"/>
    <property type="match status" value="1"/>
</dbReference>
<comment type="pathway">
    <text evidence="6">Pyrimidine metabolism; UMP biosynthesis via de novo pathway; (S)-dihydroorotate from bicarbonate: step 3/3.</text>
</comment>
<dbReference type="NCBIfam" id="NF006837">
    <property type="entry name" value="PRK09357.1-2"/>
    <property type="match status" value="1"/>
</dbReference>
<feature type="binding site" evidence="6">
    <location>
        <position position="312"/>
    </location>
    <ligand>
        <name>substrate</name>
    </ligand>
</feature>
<evidence type="ECO:0000313" key="9">
    <source>
        <dbReference type="Proteomes" id="UP000593802"/>
    </source>
</evidence>
<dbReference type="Pfam" id="PF12890">
    <property type="entry name" value="DHOase"/>
    <property type="match status" value="1"/>
</dbReference>
<feature type="domain" description="Dihydroorotase catalytic" evidence="7">
    <location>
        <begin position="53"/>
        <end position="237"/>
    </location>
</feature>
<keyword evidence="6" id="KW-0862">Zinc</keyword>
<sequence length="432" mass="46868">MGIILKNGKLLDLDTGLLLSREIEIEEGLVRKIKDHIEIPETHNLQVIDLRGGVIVPGFIDMHVHLRDPGLEYKETIETGTKAAARGGFTTVACMPNTKPVLDTPEQMRYIYETAEKTGFARVLPYAAITRSERGEELTDMEALKKAGAVGFTDDGVGVQSGGMMRSAMERAKSLELPIVIHAEDETLSGKGCMNEGEVSKRLGLPGIPGVAESVHVARDVLLAELTGAHLHVCHISDASAVDLVRWAKKRGIHVTAEVTPHHLLLTDESIDGTDANWKVNPPLRTEKDRLACLEGLLDGTIDMVATDHAPHSEEEKQRAFQVAPFGFVGLETAFPLLYSELVLKSKLISLPDLVKKMATAPADVFGLSGGRLRSGGVADLTVLDLQQERTIDAGEFLSKGRNTPFVGRKVKGWPVLTVCGGRITYQNLPTA</sequence>
<feature type="binding site" evidence="6">
    <location>
        <position position="63"/>
    </location>
    <ligand>
        <name>Zn(2+)</name>
        <dbReference type="ChEBI" id="CHEBI:29105"/>
        <label>1</label>
    </ligand>
</feature>
<dbReference type="HAMAP" id="MF_00220_B">
    <property type="entry name" value="PyrC_classI_B"/>
    <property type="match status" value="1"/>
</dbReference>
<gene>
    <name evidence="6 8" type="primary">pyrC</name>
    <name evidence="8" type="ORF">skT53_10260</name>
</gene>
<dbReference type="InterPro" id="IPR002195">
    <property type="entry name" value="Dihydroorotase_CS"/>
</dbReference>
<keyword evidence="3 6" id="KW-0479">Metal-binding</keyword>
<evidence type="ECO:0000256" key="4">
    <source>
        <dbReference type="ARBA" id="ARBA00022801"/>
    </source>
</evidence>
<evidence type="ECO:0000313" key="8">
    <source>
        <dbReference type="EMBL" id="BCJ86041.1"/>
    </source>
</evidence>
<dbReference type="GO" id="GO:0006145">
    <property type="term" value="P:purine nucleobase catabolic process"/>
    <property type="evidence" value="ECO:0007669"/>
    <property type="project" value="TreeGrafter"/>
</dbReference>
<dbReference type="PROSITE" id="PS00483">
    <property type="entry name" value="DIHYDROOROTASE_2"/>
    <property type="match status" value="1"/>
</dbReference>
<comment type="catalytic activity">
    <reaction evidence="6">
        <text>(S)-dihydroorotate + H2O = N-carbamoyl-L-aspartate + H(+)</text>
        <dbReference type="Rhea" id="RHEA:24296"/>
        <dbReference type="ChEBI" id="CHEBI:15377"/>
        <dbReference type="ChEBI" id="CHEBI:15378"/>
        <dbReference type="ChEBI" id="CHEBI:30864"/>
        <dbReference type="ChEBI" id="CHEBI:32814"/>
        <dbReference type="EC" id="3.5.2.3"/>
    </reaction>
</comment>
<comment type="similarity">
    <text evidence="2 6">Belongs to the metallo-dependent hydrolases superfamily. DHOase family. Class I DHOase subfamily.</text>
</comment>
<feature type="binding site" evidence="6">
    <location>
        <position position="65"/>
    </location>
    <ligand>
        <name>Zn(2+)</name>
        <dbReference type="ChEBI" id="CHEBI:29105"/>
        <label>1</label>
    </ligand>
</feature>
<comment type="cofactor">
    <cofactor evidence="6">
        <name>Zn(2+)</name>
        <dbReference type="ChEBI" id="CHEBI:29105"/>
    </cofactor>
    <text evidence="6">Binds 2 Zn(2+) ions per subunit.</text>
</comment>
<dbReference type="KEGG" id="eff:skT53_10260"/>
<dbReference type="Proteomes" id="UP000593802">
    <property type="component" value="Chromosome"/>
</dbReference>